<dbReference type="KEGG" id="abut:Ami103574_10415"/>
<feature type="region of interest" description="Disordered" evidence="3">
    <location>
        <begin position="34"/>
        <end position="123"/>
    </location>
</feature>
<feature type="compositionally biased region" description="Basic and acidic residues" evidence="3">
    <location>
        <begin position="1479"/>
        <end position="1488"/>
    </location>
</feature>
<evidence type="ECO:0000313" key="6">
    <source>
        <dbReference type="EMBL" id="QIB69709.1"/>
    </source>
</evidence>
<feature type="signal peptide" evidence="4">
    <location>
        <begin position="1"/>
        <end position="25"/>
    </location>
</feature>
<keyword evidence="7" id="KW-1185">Reference proteome</keyword>
<feature type="compositionally biased region" description="Polar residues" evidence="3">
    <location>
        <begin position="34"/>
        <end position="53"/>
    </location>
</feature>
<feature type="chain" id="PRO_5033062503" evidence="4">
    <location>
        <begin position="26"/>
        <end position="1738"/>
    </location>
</feature>
<keyword evidence="4" id="KW-0732">Signal</keyword>
<accession>A0A858BX07</accession>
<dbReference type="Pfam" id="PF13306">
    <property type="entry name" value="LRR_5"/>
    <property type="match status" value="7"/>
</dbReference>
<sequence>MKRKQLIAAMIISALSVNSISVVSAADVDSTDATQANAIESNENVGDSESNANDEAISETVDGEDKGDDLESTETQDVTDSGDETNGIDDGNNETDDQGTQPEAVDSQEKEENITEDEAANDEIIQDEIIQEKPVLEDPEILIEPEINAPLMQAIMALQLSVGTTFEKESITYKVLSEEDKTVQVGTGSEALSGLSGSITIPATIEYEGETYTVTTIGNKAFMRNEEVTSVTLPSTITTLGDMAFYSVTMTSLSLPDSVRTLGVSCFAGSSLESITLPDGIEEIPEQAFSLCEQLTSVELPASLTTIQKDAFNSCGALTDITIPAKVTDIGEKAFWSNGSLKTVTFENNSELESIGKQAFHFCEQLESINIPSSIVRIENSAFQNCAVLKTMGLETADSNLEYLGESAFSSTQIKNIYIPASTTSIGKDALHECKKLKSITVSGDNADYSSTDGILFNKAKTQLIAYPASKDDEKYITPESVQTIDAYAFASAANLEEITLTDNVTAVGMFAFSNASSLKKVTFGKNVETIGRLAFQNCTKLKTVILSEKLTSVPDYLFYKCTALTSLTIPASVTYIDDNILSGCENLESVTMLSMELDFDASAFNSVPSTTQYTVETDAIKGVMVSTLGISGDKITSKGHDPIPEIDNFVTDGIYYKVLTDPKGEQNGTVQVGNGSFGGFTLTANMTIPEEVIESLTGQKYTVTSIGASAFADALGEGSNLKTIAIPKSVVTIQDKAFSDCSSLTTVTFEEGSQLQSIGADAFGYCTSLLAIQLPSTVKTIGNNAFKNCKYLKTVTFGSSLESIGDSAFATTKVSVVELPATIKSIGTQAFYDCNSLTSIQVAAGSSTYSSVDGVLMNAAKMILLQYPAAKEGNSYSVPDTVKTITDYAFYKNQELKTLALGTDVTTIGTNAMNQMAKLTAVTMHDDVTAIGKMAFYKCVNLESVKLSARLTSLADYLFYSCDALEEIEIPKSVVSFGASALPGNLTTIKIRSTATTSETIELGAAFNSLKSAQYYVATEAVKSKLVEKGVSESNITVDNTLLEDDIKEAAFTKDGISYVVLADPDNGENGTIQVGNGSTLTGIAGDVVIPSQVIHNGYRYTVKTIATSAFHGNADITSITIPNTIEKIGVNAISSNANLTSVIFAEGSTLKELENGAISDNAKLEVLTLPASLETVHDYVFAWNYGLKTVTFEEGSQLTHIGKGMFFRGRLLEEITLPTTITEIGEEAFYNCESLTAIKVQGDETTGFVANLKNVDTIGASAFYGCAKIEKVILSDGLTELENGAFYGCSALNEVIFGNGILSLGATLTTDAEEDFKGIFEGCVALEKIVLPESVTYIGKNTFFDCTALKKIVIQSAALSKLGTNAFYGISTDAVFVVQKNAVKAELVASGKIKGEKVIALETLESLITTAESSSASQYTEENYANLQEKLSKAKATLENAEEITVAEFNTVVNELTTAISNKKTSGGSSGSKSSKSKTDTTKKETTAPSVKGSDGSKVSISNDGKSAKIVAEKGYVVTDVLVNGVSVGPVEELENLKPTDEIAIVVETVKASTGDFNDIKEHWAHDAISNAIEKGLIQGVTKTEFAPNKTLTREEAIRILYVLYGEKTEGNGAENLFQDVSSDNAYKDAIAWASQNGIVSGTGDNNLSPEKDITREEMIALIYRCNVLKGYDTSSRSDVNQFSDRDEISSYAYENLSWAVSKGLLQGKSADTLAPKAGMTRAEAASIAVRVEALN</sequence>
<evidence type="ECO:0000256" key="3">
    <source>
        <dbReference type="SAM" id="MobiDB-lite"/>
    </source>
</evidence>
<feature type="coiled-coil region" evidence="2">
    <location>
        <begin position="1419"/>
        <end position="1446"/>
    </location>
</feature>
<evidence type="ECO:0000256" key="1">
    <source>
        <dbReference type="ARBA" id="ARBA00022737"/>
    </source>
</evidence>
<evidence type="ECO:0000313" key="7">
    <source>
        <dbReference type="Proteomes" id="UP000466848"/>
    </source>
</evidence>
<evidence type="ECO:0000256" key="2">
    <source>
        <dbReference type="SAM" id="Coils"/>
    </source>
</evidence>
<dbReference type="RefSeq" id="WP_163066949.1">
    <property type="nucleotide sequence ID" value="NZ_CP048649.1"/>
</dbReference>
<name>A0A858BX07_9FIRM</name>
<keyword evidence="1" id="KW-0677">Repeat</keyword>
<dbReference type="InterPro" id="IPR001119">
    <property type="entry name" value="SLH_dom"/>
</dbReference>
<dbReference type="Pfam" id="PF00395">
    <property type="entry name" value="SLH"/>
    <property type="match status" value="3"/>
</dbReference>
<evidence type="ECO:0000259" key="5">
    <source>
        <dbReference type="PROSITE" id="PS51272"/>
    </source>
</evidence>
<dbReference type="PROSITE" id="PS51272">
    <property type="entry name" value="SLH"/>
    <property type="match status" value="3"/>
</dbReference>
<evidence type="ECO:0000256" key="4">
    <source>
        <dbReference type="SAM" id="SignalP"/>
    </source>
</evidence>
<feature type="region of interest" description="Disordered" evidence="3">
    <location>
        <begin position="1464"/>
        <end position="1503"/>
    </location>
</feature>
<protein>
    <submittedName>
        <fullName evidence="6">Leucine-rich repeat protein</fullName>
    </submittedName>
</protein>
<feature type="compositionally biased region" description="Acidic residues" evidence="3">
    <location>
        <begin position="61"/>
        <end position="74"/>
    </location>
</feature>
<feature type="domain" description="SLH" evidence="5">
    <location>
        <begin position="1616"/>
        <end position="1679"/>
    </location>
</feature>
<feature type="domain" description="SLH" evidence="5">
    <location>
        <begin position="1682"/>
        <end position="1738"/>
    </location>
</feature>
<keyword evidence="2" id="KW-0175">Coiled coil</keyword>
<dbReference type="SUPFAM" id="SSF52058">
    <property type="entry name" value="L domain-like"/>
    <property type="match status" value="4"/>
</dbReference>
<proteinExistence type="predicted"/>
<organism evidence="6 7">
    <name type="scientific">Aminipila butyrica</name>
    <dbReference type="NCBI Taxonomy" id="433296"/>
    <lineage>
        <taxon>Bacteria</taxon>
        <taxon>Bacillati</taxon>
        <taxon>Bacillota</taxon>
        <taxon>Clostridia</taxon>
        <taxon>Peptostreptococcales</taxon>
        <taxon>Anaerovoracaceae</taxon>
        <taxon>Aminipila</taxon>
    </lineage>
</organism>
<dbReference type="PANTHER" id="PTHR45661:SF3">
    <property type="entry name" value="IG-LIKE DOMAIN-CONTAINING PROTEIN"/>
    <property type="match status" value="1"/>
</dbReference>
<dbReference type="InterPro" id="IPR053139">
    <property type="entry name" value="Surface_bspA-like"/>
</dbReference>
<feature type="compositionally biased region" description="Low complexity" evidence="3">
    <location>
        <begin position="1465"/>
        <end position="1476"/>
    </location>
</feature>
<feature type="domain" description="SLH" evidence="5">
    <location>
        <begin position="1554"/>
        <end position="1615"/>
    </location>
</feature>
<dbReference type="PANTHER" id="PTHR45661">
    <property type="entry name" value="SURFACE ANTIGEN"/>
    <property type="match status" value="1"/>
</dbReference>
<gene>
    <name evidence="6" type="ORF">Ami103574_10415</name>
</gene>
<feature type="compositionally biased region" description="Acidic residues" evidence="3">
    <location>
        <begin position="114"/>
        <end position="123"/>
    </location>
</feature>
<dbReference type="Gene3D" id="3.80.10.10">
    <property type="entry name" value="Ribonuclease Inhibitor"/>
    <property type="match status" value="4"/>
</dbReference>
<dbReference type="Proteomes" id="UP000466848">
    <property type="component" value="Chromosome"/>
</dbReference>
<reference evidence="6 7" key="1">
    <citation type="submission" date="2020-02" db="EMBL/GenBank/DDBJ databases">
        <authorList>
            <person name="Kim Y.B."/>
            <person name="Roh S.W."/>
        </authorList>
    </citation>
    <scope>NUCLEOTIDE SEQUENCE [LARGE SCALE GENOMIC DNA]</scope>
    <source>
        <strain evidence="6 7">DSM 103574</strain>
    </source>
</reference>
<dbReference type="InterPro" id="IPR032675">
    <property type="entry name" value="LRR_dom_sf"/>
</dbReference>
<feature type="compositionally biased region" description="Acidic residues" evidence="3">
    <location>
        <begin position="80"/>
        <end position="97"/>
    </location>
</feature>
<dbReference type="EMBL" id="CP048649">
    <property type="protein sequence ID" value="QIB69709.1"/>
    <property type="molecule type" value="Genomic_DNA"/>
</dbReference>
<dbReference type="InterPro" id="IPR026906">
    <property type="entry name" value="LRR_5"/>
</dbReference>